<evidence type="ECO:0000256" key="11">
    <source>
        <dbReference type="SAM" id="MobiDB-lite"/>
    </source>
</evidence>
<keyword evidence="5" id="KW-0633">Potassium transport</keyword>
<evidence type="ECO:0000256" key="2">
    <source>
        <dbReference type="ARBA" id="ARBA00005551"/>
    </source>
</evidence>
<dbReference type="Pfam" id="PF02254">
    <property type="entry name" value="TrkA_N"/>
    <property type="match status" value="1"/>
</dbReference>
<dbReference type="GO" id="GO:0006813">
    <property type="term" value="P:potassium ion transport"/>
    <property type="evidence" value="ECO:0007669"/>
    <property type="project" value="UniProtKB-KW"/>
</dbReference>
<feature type="transmembrane region" description="Helical" evidence="12">
    <location>
        <begin position="6"/>
        <end position="23"/>
    </location>
</feature>
<reference evidence="14 15" key="1">
    <citation type="submission" date="2019-08" db="EMBL/GenBank/DDBJ databases">
        <title>Draft genome sequencing and comparative genomics of hatchery-associated Vibrios.</title>
        <authorList>
            <person name="Kehlet-Delgado H."/>
            <person name="Mueller R.S."/>
        </authorList>
    </citation>
    <scope>NUCLEOTIDE SEQUENCE [LARGE SCALE GENOMIC DNA]</scope>
    <source>
        <strain evidence="14 15">00-78-3</strain>
    </source>
</reference>
<keyword evidence="6 12" id="KW-0812">Transmembrane</keyword>
<dbReference type="PANTHER" id="PTHR46157">
    <property type="entry name" value="K(+) EFFLUX ANTIPORTER 3, CHLOROPLASTIC"/>
    <property type="match status" value="1"/>
</dbReference>
<feature type="transmembrane region" description="Helical" evidence="12">
    <location>
        <begin position="257"/>
        <end position="276"/>
    </location>
</feature>
<protein>
    <submittedName>
        <fullName evidence="14">Potassium transporter</fullName>
    </submittedName>
</protein>
<dbReference type="InterPro" id="IPR004771">
    <property type="entry name" value="K/H_exchanger"/>
</dbReference>
<evidence type="ECO:0000259" key="13">
    <source>
        <dbReference type="PROSITE" id="PS51201"/>
    </source>
</evidence>
<dbReference type="InterPro" id="IPR036291">
    <property type="entry name" value="NAD(P)-bd_dom_sf"/>
</dbReference>
<evidence type="ECO:0000256" key="9">
    <source>
        <dbReference type="ARBA" id="ARBA00023065"/>
    </source>
</evidence>
<evidence type="ECO:0000256" key="7">
    <source>
        <dbReference type="ARBA" id="ARBA00022958"/>
    </source>
</evidence>
<evidence type="ECO:0000313" key="15">
    <source>
        <dbReference type="Proteomes" id="UP000572072"/>
    </source>
</evidence>
<gene>
    <name evidence="14" type="ORF">F0262_07865</name>
</gene>
<dbReference type="EMBL" id="VTYN01000006">
    <property type="protein sequence ID" value="NOH47972.1"/>
    <property type="molecule type" value="Genomic_DNA"/>
</dbReference>
<dbReference type="InterPro" id="IPR038770">
    <property type="entry name" value="Na+/solute_symporter_sf"/>
</dbReference>
<evidence type="ECO:0000256" key="5">
    <source>
        <dbReference type="ARBA" id="ARBA00022538"/>
    </source>
</evidence>
<feature type="transmembrane region" description="Helical" evidence="12">
    <location>
        <begin position="200"/>
        <end position="220"/>
    </location>
</feature>
<dbReference type="AlphaFoldDB" id="A0A7Y3Z7K0"/>
<dbReference type="SUPFAM" id="SSF51735">
    <property type="entry name" value="NAD(P)-binding Rossmann-fold domains"/>
    <property type="match status" value="1"/>
</dbReference>
<feature type="transmembrane region" description="Helical" evidence="12">
    <location>
        <begin position="113"/>
        <end position="134"/>
    </location>
</feature>
<keyword evidence="3" id="KW-0813">Transport</keyword>
<keyword evidence="10 12" id="KW-0472">Membrane</keyword>
<feature type="transmembrane region" description="Helical" evidence="12">
    <location>
        <begin position="314"/>
        <end position="336"/>
    </location>
</feature>
<feature type="transmembrane region" description="Helical" evidence="12">
    <location>
        <begin position="146"/>
        <end position="169"/>
    </location>
</feature>
<keyword evidence="7" id="KW-0630">Potassium</keyword>
<evidence type="ECO:0000256" key="10">
    <source>
        <dbReference type="ARBA" id="ARBA00023136"/>
    </source>
</evidence>
<evidence type="ECO:0000313" key="14">
    <source>
        <dbReference type="EMBL" id="NOH47972.1"/>
    </source>
</evidence>
<comment type="similarity">
    <text evidence="2">Belongs to the monovalent cation:proton antiporter 2 (CPA2) transporter (TC 2.A.37) family.</text>
</comment>
<organism evidence="14 15">
    <name type="scientific">Vibrio rotiferianus</name>
    <dbReference type="NCBI Taxonomy" id="190895"/>
    <lineage>
        <taxon>Bacteria</taxon>
        <taxon>Pseudomonadati</taxon>
        <taxon>Pseudomonadota</taxon>
        <taxon>Gammaproteobacteria</taxon>
        <taxon>Vibrionales</taxon>
        <taxon>Vibrionaceae</taxon>
        <taxon>Vibrio</taxon>
    </lineage>
</organism>
<dbReference type="GO" id="GO:0008324">
    <property type="term" value="F:monoatomic cation transmembrane transporter activity"/>
    <property type="evidence" value="ECO:0007669"/>
    <property type="project" value="InterPro"/>
</dbReference>
<feature type="transmembrane region" description="Helical" evidence="12">
    <location>
        <begin position="54"/>
        <end position="73"/>
    </location>
</feature>
<name>A0A7Y3Z7K0_9VIBR</name>
<comment type="subcellular location">
    <subcellularLocation>
        <location evidence="1">Endomembrane system</location>
        <topology evidence="1">Multi-pass membrane protein</topology>
    </subcellularLocation>
</comment>
<keyword evidence="9" id="KW-0406">Ion transport</keyword>
<feature type="transmembrane region" description="Helical" evidence="12">
    <location>
        <begin position="30"/>
        <end position="48"/>
    </location>
</feature>
<dbReference type="NCBIfam" id="TIGR00932">
    <property type="entry name" value="2a37"/>
    <property type="match status" value="1"/>
</dbReference>
<dbReference type="PANTHER" id="PTHR46157:SF4">
    <property type="entry name" value="K(+) EFFLUX ANTIPORTER 3, CHLOROPLASTIC"/>
    <property type="match status" value="1"/>
</dbReference>
<dbReference type="GO" id="GO:1902600">
    <property type="term" value="P:proton transmembrane transport"/>
    <property type="evidence" value="ECO:0007669"/>
    <property type="project" value="InterPro"/>
</dbReference>
<dbReference type="Gene3D" id="3.40.50.720">
    <property type="entry name" value="NAD(P)-binding Rossmann-like Domain"/>
    <property type="match status" value="1"/>
</dbReference>
<feature type="domain" description="RCK N-terminal" evidence="13">
    <location>
        <begin position="419"/>
        <end position="535"/>
    </location>
</feature>
<evidence type="ECO:0000256" key="1">
    <source>
        <dbReference type="ARBA" id="ARBA00004127"/>
    </source>
</evidence>
<feature type="region of interest" description="Disordered" evidence="11">
    <location>
        <begin position="609"/>
        <end position="652"/>
    </location>
</feature>
<dbReference type="GO" id="GO:0005886">
    <property type="term" value="C:plasma membrane"/>
    <property type="evidence" value="ECO:0007669"/>
    <property type="project" value="TreeGrafter"/>
</dbReference>
<dbReference type="FunFam" id="3.40.50.720:FF:000036">
    <property type="entry name" value="Glutathione-regulated potassium-efflux system protein KefB"/>
    <property type="match status" value="1"/>
</dbReference>
<feature type="transmembrane region" description="Helical" evidence="12">
    <location>
        <begin position="343"/>
        <end position="365"/>
    </location>
</feature>
<dbReference type="PROSITE" id="PS51201">
    <property type="entry name" value="RCK_N"/>
    <property type="match status" value="1"/>
</dbReference>
<feature type="transmembrane region" description="Helical" evidence="12">
    <location>
        <begin position="377"/>
        <end position="396"/>
    </location>
</feature>
<dbReference type="GO" id="GO:0015297">
    <property type="term" value="F:antiporter activity"/>
    <property type="evidence" value="ECO:0007669"/>
    <property type="project" value="UniProtKB-KW"/>
</dbReference>
<dbReference type="Gene3D" id="1.20.1530.20">
    <property type="match status" value="1"/>
</dbReference>
<evidence type="ECO:0000256" key="12">
    <source>
        <dbReference type="SAM" id="Phobius"/>
    </source>
</evidence>
<keyword evidence="4" id="KW-0050">Antiport</keyword>
<feature type="compositionally biased region" description="Basic and acidic residues" evidence="11">
    <location>
        <begin position="609"/>
        <end position="623"/>
    </location>
</feature>
<proteinExistence type="inferred from homology"/>
<dbReference type="GO" id="GO:0012505">
    <property type="term" value="C:endomembrane system"/>
    <property type="evidence" value="ECO:0007669"/>
    <property type="project" value="UniProtKB-SubCell"/>
</dbReference>
<dbReference type="RefSeq" id="WP_171357568.1">
    <property type="nucleotide sequence ID" value="NZ_VTYN01000006.1"/>
</dbReference>
<feature type="transmembrane region" description="Helical" evidence="12">
    <location>
        <begin position="288"/>
        <end position="308"/>
    </location>
</feature>
<evidence type="ECO:0000256" key="4">
    <source>
        <dbReference type="ARBA" id="ARBA00022449"/>
    </source>
</evidence>
<sequence length="652" mass="71235">MTGIFLQAFVYLIAAVVAVPLAKRLGLGSVLGYLIAGVVIGPIIGLVGEETTTIQHFAEFGVVMMLFLVGLELEPKMLWAMRNRLMGLGGLQVGGTAALIMAIALYFGQSWTIALAIGLIFALSSTAIVLQTFSEKGLTKTEGGQNAFSVLLFQDIAVIPMLAFIPLLALPELVEQAQSAAQAAAEHHEELSLVAGLPGWAYGLVITASIALVVVGGHFLSRPLFRYVASSGLREIFTATALMLVIGIAALMSLVGLSPALGTFLAGVVLANSEFRHELESNIEPFKGLLLGLFFITVGAGIDFSVLFSDFGLIIGLTLGVMILKAAILFALAFIFRIKGSNRWLFTLSLAQAGEFGFVLLSFSVQNHVIPFELSQTLALVVAISMFLTPGLFILFDKVILPRFESESNERESDTIEEQGTVIIAGIGRFGQIVNRLLVSNGVETVVLDHQASQIDNMRQIGTRAYFGDATRPDMLHTAGIEHASALVVAIDNQESSVELVKYVKHTYPNVTVIARAFDRGHGYLLRQAGADIIESETYHSALEIGGHAMKAIGIHPFFTEQQKSTYRRVEDRKSNMLYEAWVDDSEGERYDNNFRQLFIHLEEKMAEEMQKDRHDKLSRSERGWTPPPKGYADDFNEENVQELHPPKEDAQ</sequence>
<evidence type="ECO:0000256" key="6">
    <source>
        <dbReference type="ARBA" id="ARBA00022692"/>
    </source>
</evidence>
<evidence type="ECO:0000256" key="8">
    <source>
        <dbReference type="ARBA" id="ARBA00022989"/>
    </source>
</evidence>
<dbReference type="Proteomes" id="UP000572072">
    <property type="component" value="Unassembled WGS sequence"/>
</dbReference>
<dbReference type="InterPro" id="IPR003148">
    <property type="entry name" value="RCK_N"/>
</dbReference>
<dbReference type="InterPro" id="IPR006153">
    <property type="entry name" value="Cation/H_exchanger_TM"/>
</dbReference>
<accession>A0A7Y3Z7K0</accession>
<dbReference type="Pfam" id="PF00999">
    <property type="entry name" value="Na_H_Exchanger"/>
    <property type="match status" value="1"/>
</dbReference>
<feature type="transmembrane region" description="Helical" evidence="12">
    <location>
        <begin position="85"/>
        <end position="107"/>
    </location>
</feature>
<keyword evidence="8 12" id="KW-1133">Transmembrane helix</keyword>
<evidence type="ECO:0000256" key="3">
    <source>
        <dbReference type="ARBA" id="ARBA00022448"/>
    </source>
</evidence>
<comment type="caution">
    <text evidence="14">The sequence shown here is derived from an EMBL/GenBank/DDBJ whole genome shotgun (WGS) entry which is preliminary data.</text>
</comment>